<reference evidence="4 5" key="1">
    <citation type="submission" date="2019-09" db="EMBL/GenBank/DDBJ databases">
        <title>Ecophysiology of the spiral-shaped methanotroph Methylospira mobilis as revealed by the complete genome sequence.</title>
        <authorList>
            <person name="Oshkin I.Y."/>
            <person name="Dedysh S.N."/>
            <person name="Miroshnikov K."/>
            <person name="Danilova O.V."/>
            <person name="Hakobyan A."/>
            <person name="Liesack W."/>
        </authorList>
    </citation>
    <scope>NUCLEOTIDE SEQUENCE [LARGE SCALE GENOMIC DNA]</scope>
    <source>
        <strain evidence="4 5">Shm1</strain>
    </source>
</reference>
<dbReference type="GO" id="GO:0106026">
    <property type="term" value="F:Gly-tRNA(Ala) deacylase activity"/>
    <property type="evidence" value="ECO:0007669"/>
    <property type="project" value="UniProtKB-UniRule"/>
</dbReference>
<dbReference type="Gene3D" id="3.50.80.10">
    <property type="entry name" value="D-tyrosyl-tRNA(Tyr) deacylase"/>
    <property type="match status" value="1"/>
</dbReference>
<dbReference type="NCBIfam" id="TIGR00256">
    <property type="entry name" value="D-aminoacyl-tRNA deacylase"/>
    <property type="match status" value="1"/>
</dbReference>
<gene>
    <name evidence="3" type="primary">dtd</name>
    <name evidence="4" type="ORF">F6R98_20190</name>
</gene>
<keyword evidence="3" id="KW-0694">RNA-binding</keyword>
<name>A0A5Q0BLK4_9GAMM</name>
<dbReference type="HAMAP" id="MF_00518">
    <property type="entry name" value="Deacylase_Dtd"/>
    <property type="match status" value="1"/>
</dbReference>
<keyword evidence="5" id="KW-1185">Reference proteome</keyword>
<dbReference type="EMBL" id="CP044205">
    <property type="protein sequence ID" value="QFY44660.1"/>
    <property type="molecule type" value="Genomic_DNA"/>
</dbReference>
<dbReference type="GO" id="GO:0019478">
    <property type="term" value="P:D-amino acid catabolic process"/>
    <property type="evidence" value="ECO:0007669"/>
    <property type="project" value="UniProtKB-UniRule"/>
</dbReference>
<dbReference type="GO" id="GO:0051500">
    <property type="term" value="F:D-tyrosyl-tRNA(Tyr) deacylase activity"/>
    <property type="evidence" value="ECO:0007669"/>
    <property type="project" value="TreeGrafter"/>
</dbReference>
<keyword evidence="3" id="KW-0820">tRNA-binding</keyword>
<dbReference type="CDD" id="cd00563">
    <property type="entry name" value="Dtyr_deacylase"/>
    <property type="match status" value="1"/>
</dbReference>
<dbReference type="EC" id="3.1.1.-" evidence="3"/>
<dbReference type="GO" id="GO:0005737">
    <property type="term" value="C:cytoplasm"/>
    <property type="evidence" value="ECO:0007669"/>
    <property type="project" value="UniProtKB-SubCell"/>
</dbReference>
<dbReference type="RefSeq" id="WP_153250622.1">
    <property type="nucleotide sequence ID" value="NZ_CP044205.1"/>
</dbReference>
<feature type="short sequence motif" description="Gly-cisPro motif, important for rejection of L-amino acids" evidence="3">
    <location>
        <begin position="137"/>
        <end position="138"/>
    </location>
</feature>
<dbReference type="Pfam" id="PF02580">
    <property type="entry name" value="Tyr_Deacylase"/>
    <property type="match status" value="1"/>
</dbReference>
<dbReference type="InterPro" id="IPR023509">
    <property type="entry name" value="DTD-like_sf"/>
</dbReference>
<comment type="similarity">
    <text evidence="1 3">Belongs to the DTD family.</text>
</comment>
<dbReference type="KEGG" id="mmob:F6R98_20190"/>
<sequence>MIAVIQRVSRASVEVDAVCVGQIGRGVLALVAIEPADTETCAERLAERILSYRIFPDADERMNLSLTDIAGGLLVISQFTLAADTRKGSRPGFSTAAAPEQAQLLFDYFLAILKAKHGHVETGRFGADMQVALINDGPVTFTLSVR</sequence>
<evidence type="ECO:0000256" key="3">
    <source>
        <dbReference type="HAMAP-Rule" id="MF_00518"/>
    </source>
</evidence>
<dbReference type="FunFam" id="3.50.80.10:FF:000001">
    <property type="entry name" value="D-aminoacyl-tRNA deacylase"/>
    <property type="match status" value="1"/>
</dbReference>
<protein>
    <recommendedName>
        <fullName evidence="3">D-aminoacyl-tRNA deacylase</fullName>
        <shortName evidence="3">DTD</shortName>
        <ecNumber evidence="3">3.1.1.96</ecNumber>
    </recommendedName>
    <alternativeName>
        <fullName evidence="3">Gly-tRNA(Ala) deacylase</fullName>
        <ecNumber evidence="3">3.1.1.-</ecNumber>
    </alternativeName>
</protein>
<dbReference type="SUPFAM" id="SSF69500">
    <property type="entry name" value="DTD-like"/>
    <property type="match status" value="1"/>
</dbReference>
<dbReference type="EC" id="3.1.1.96" evidence="3"/>
<evidence type="ECO:0000256" key="1">
    <source>
        <dbReference type="ARBA" id="ARBA00009673"/>
    </source>
</evidence>
<dbReference type="Proteomes" id="UP000325755">
    <property type="component" value="Chromosome"/>
</dbReference>
<comment type="function">
    <text evidence="3">An aminoacyl-tRNA editing enzyme that deacylates mischarged D-aminoacyl-tRNAs. Also deacylates mischarged glycyl-tRNA(Ala), protecting cells against glycine mischarging by AlaRS. Acts via tRNA-based rather than protein-based catalysis; rejects L-amino acids rather than detecting D-amino acids in the active site. By recycling D-aminoacyl-tRNA to D-amino acids and free tRNA molecules, this enzyme counteracts the toxicity associated with the formation of D-aminoacyl-tRNA entities in vivo and helps enforce protein L-homochirality.</text>
</comment>
<dbReference type="GO" id="GO:0000049">
    <property type="term" value="F:tRNA binding"/>
    <property type="evidence" value="ECO:0007669"/>
    <property type="project" value="UniProtKB-UniRule"/>
</dbReference>
<dbReference type="PANTHER" id="PTHR10472:SF5">
    <property type="entry name" value="D-AMINOACYL-TRNA DEACYLASE 1"/>
    <property type="match status" value="1"/>
</dbReference>
<dbReference type="FunCoup" id="A0A5Q0BLK4">
    <property type="interactions" value="464"/>
</dbReference>
<proteinExistence type="inferred from homology"/>
<keyword evidence="2 3" id="KW-0378">Hydrolase</keyword>
<comment type="subunit">
    <text evidence="3">Homodimer.</text>
</comment>
<dbReference type="GO" id="GO:0043908">
    <property type="term" value="F:Ser(Gly)-tRNA(Ala) hydrolase activity"/>
    <property type="evidence" value="ECO:0007669"/>
    <property type="project" value="UniProtKB-UniRule"/>
</dbReference>
<keyword evidence="3" id="KW-0963">Cytoplasm</keyword>
<dbReference type="InParanoid" id="A0A5Q0BLK4"/>
<accession>A0A5Q0BLK4</accession>
<dbReference type="PANTHER" id="PTHR10472">
    <property type="entry name" value="D-TYROSYL-TRNA TYR DEACYLASE"/>
    <property type="match status" value="1"/>
</dbReference>
<dbReference type="OrthoDB" id="9801395at2"/>
<dbReference type="InterPro" id="IPR003732">
    <property type="entry name" value="Daa-tRNA_deacyls_DTD"/>
</dbReference>
<comment type="catalytic activity">
    <reaction evidence="3">
        <text>a D-aminoacyl-tRNA + H2O = a tRNA + a D-alpha-amino acid + H(+)</text>
        <dbReference type="Rhea" id="RHEA:13953"/>
        <dbReference type="Rhea" id="RHEA-COMP:10123"/>
        <dbReference type="Rhea" id="RHEA-COMP:10124"/>
        <dbReference type="ChEBI" id="CHEBI:15377"/>
        <dbReference type="ChEBI" id="CHEBI:15378"/>
        <dbReference type="ChEBI" id="CHEBI:59871"/>
        <dbReference type="ChEBI" id="CHEBI:78442"/>
        <dbReference type="ChEBI" id="CHEBI:79333"/>
        <dbReference type="EC" id="3.1.1.96"/>
    </reaction>
</comment>
<dbReference type="AlphaFoldDB" id="A0A5Q0BLK4"/>
<comment type="domain">
    <text evidence="3">A Gly-cisPro motif from one monomer fits into the active site of the other monomer to allow specific chiral rejection of L-amino acids.</text>
</comment>
<evidence type="ECO:0000313" key="5">
    <source>
        <dbReference type="Proteomes" id="UP000325755"/>
    </source>
</evidence>
<comment type="catalytic activity">
    <reaction evidence="3">
        <text>glycyl-tRNA(Ala) + H2O = tRNA(Ala) + glycine + H(+)</text>
        <dbReference type="Rhea" id="RHEA:53744"/>
        <dbReference type="Rhea" id="RHEA-COMP:9657"/>
        <dbReference type="Rhea" id="RHEA-COMP:13640"/>
        <dbReference type="ChEBI" id="CHEBI:15377"/>
        <dbReference type="ChEBI" id="CHEBI:15378"/>
        <dbReference type="ChEBI" id="CHEBI:57305"/>
        <dbReference type="ChEBI" id="CHEBI:78442"/>
        <dbReference type="ChEBI" id="CHEBI:78522"/>
    </reaction>
</comment>
<evidence type="ECO:0000256" key="2">
    <source>
        <dbReference type="ARBA" id="ARBA00022801"/>
    </source>
</evidence>
<evidence type="ECO:0000313" key="4">
    <source>
        <dbReference type="EMBL" id="QFY44660.1"/>
    </source>
</evidence>
<organism evidence="4 5">
    <name type="scientific">Candidatus Methylospira mobilis</name>
    <dbReference type="NCBI Taxonomy" id="1808979"/>
    <lineage>
        <taxon>Bacteria</taxon>
        <taxon>Pseudomonadati</taxon>
        <taxon>Pseudomonadota</taxon>
        <taxon>Gammaproteobacteria</taxon>
        <taxon>Methylococcales</taxon>
        <taxon>Methylococcaceae</taxon>
        <taxon>Candidatus Methylospira</taxon>
    </lineage>
</organism>
<comment type="subcellular location">
    <subcellularLocation>
        <location evidence="3">Cytoplasm</location>
    </subcellularLocation>
</comment>